<reference evidence="10 11" key="1">
    <citation type="submission" date="2022-08" db="EMBL/GenBank/DDBJ databases">
        <title>Aerococcaceae sp. nov isolated from spoiled eye mask.</title>
        <authorList>
            <person name="Zhou G."/>
            <person name="Xie X.-B."/>
            <person name="Shi Q.-S."/>
            <person name="Wang Y.-S."/>
            <person name="Wen X."/>
            <person name="Peng H."/>
            <person name="Yang X.-J."/>
            <person name="Tao H.-B."/>
            <person name="Huang X.-M."/>
        </authorList>
    </citation>
    <scope>NUCLEOTIDE SEQUENCE [LARGE SCALE GENOMIC DNA]</scope>
    <source>
        <strain evidence="11">DM20194951</strain>
    </source>
</reference>
<dbReference type="Proteomes" id="UP001315967">
    <property type="component" value="Chromosome"/>
</dbReference>
<comment type="caution">
    <text evidence="9">Lacks conserved residue(s) required for the propagation of feature annotation.</text>
</comment>
<name>A0ABY5P4X4_9LACT</name>
<gene>
    <name evidence="10" type="primary">brnQ</name>
    <name evidence="10" type="ORF">NRE15_11935</name>
</gene>
<feature type="transmembrane region" description="Helical" evidence="9">
    <location>
        <begin position="45"/>
        <end position="66"/>
    </location>
</feature>
<proteinExistence type="inferred from homology"/>
<evidence type="ECO:0000313" key="10">
    <source>
        <dbReference type="EMBL" id="UUX33599.1"/>
    </source>
</evidence>
<sequence length="446" mass="47784">MNEKLTIKNRLVVASLIFGLLFGAGNLIFPISLGQVAGGHYTPSMLGFNITAVGLPLLGIVALGLSESESVIDMAKHVSIPYAYFFTIALYLTIGPLFATPRTATVSFEVGIATALPAEYVQIALLIYSSLFFLAVLYFALRPSGLLDWVGIYLNPTFLVLLAVIVVRAFTSGFPLITEDSSQFVSSTEAFSVGFLEGYNTMDVLASLAFGILAIQSIKQFGVRSSGKVAHELVVSGVISLVAMGFVYACLELLGTQSLNFTEVSPNGGVALSIITQHYFGLFGQVILAAVMIVACLKTAIGLVVALAEAFSELMPGFLSKKSWTITATLVSFLVANIGLERIISYSIPVLMLLYPLAITLILLHLVKPLDGKRRVFQSVTAFTFVAGVFDMAKVLPAELSQFLPVESLVGFAERVLPFYAYGFGWVMPAVVGLVVGLVLERVLGE</sequence>
<feature type="transmembrane region" description="Helical" evidence="9">
    <location>
        <begin position="323"/>
        <end position="340"/>
    </location>
</feature>
<evidence type="ECO:0000256" key="8">
    <source>
        <dbReference type="ARBA" id="ARBA00023136"/>
    </source>
</evidence>
<dbReference type="NCBIfam" id="TIGR00796">
    <property type="entry name" value="livcs"/>
    <property type="match status" value="1"/>
</dbReference>
<dbReference type="InterPro" id="IPR004685">
    <property type="entry name" value="Brnchd-chn_aa_trnsp_Livcs"/>
</dbReference>
<keyword evidence="11" id="KW-1185">Reference proteome</keyword>
<evidence type="ECO:0000256" key="4">
    <source>
        <dbReference type="ARBA" id="ARBA00022475"/>
    </source>
</evidence>
<accession>A0ABY5P4X4</accession>
<organism evidence="10 11">
    <name type="scientific">Fundicoccus culcitae</name>
    <dbReference type="NCBI Taxonomy" id="2969821"/>
    <lineage>
        <taxon>Bacteria</taxon>
        <taxon>Bacillati</taxon>
        <taxon>Bacillota</taxon>
        <taxon>Bacilli</taxon>
        <taxon>Lactobacillales</taxon>
        <taxon>Aerococcaceae</taxon>
        <taxon>Fundicoccus</taxon>
    </lineage>
</organism>
<keyword evidence="3 9" id="KW-0813">Transport</keyword>
<feature type="transmembrane region" description="Helical" evidence="9">
    <location>
        <begin position="12"/>
        <end position="33"/>
    </location>
</feature>
<dbReference type="PANTHER" id="PTHR30588">
    <property type="entry name" value="BRANCHED-CHAIN AMINO ACID TRANSPORT SYSTEM 2 CARRIER PROTEIN"/>
    <property type="match status" value="1"/>
</dbReference>
<evidence type="ECO:0000256" key="9">
    <source>
        <dbReference type="RuleBase" id="RU362122"/>
    </source>
</evidence>
<keyword evidence="6 9" id="KW-0029">Amino-acid transport</keyword>
<comment type="function">
    <text evidence="9">Component of the transport system for branched-chain amino acids.</text>
</comment>
<evidence type="ECO:0000256" key="6">
    <source>
        <dbReference type="ARBA" id="ARBA00022970"/>
    </source>
</evidence>
<evidence type="ECO:0000256" key="3">
    <source>
        <dbReference type="ARBA" id="ARBA00022448"/>
    </source>
</evidence>
<keyword evidence="4" id="KW-1003">Cell membrane</keyword>
<dbReference type="EMBL" id="CP102453">
    <property type="protein sequence ID" value="UUX33599.1"/>
    <property type="molecule type" value="Genomic_DNA"/>
</dbReference>
<keyword evidence="7 9" id="KW-1133">Transmembrane helix</keyword>
<protein>
    <recommendedName>
        <fullName evidence="9">Branched-chain amino acid transport system carrier protein</fullName>
    </recommendedName>
</protein>
<feature type="transmembrane region" description="Helical" evidence="9">
    <location>
        <begin position="346"/>
        <end position="367"/>
    </location>
</feature>
<evidence type="ECO:0000256" key="7">
    <source>
        <dbReference type="ARBA" id="ARBA00022989"/>
    </source>
</evidence>
<evidence type="ECO:0000256" key="1">
    <source>
        <dbReference type="ARBA" id="ARBA00004651"/>
    </source>
</evidence>
<evidence type="ECO:0000313" key="11">
    <source>
        <dbReference type="Proteomes" id="UP001315967"/>
    </source>
</evidence>
<feature type="transmembrane region" description="Helical" evidence="9">
    <location>
        <begin position="417"/>
        <end position="440"/>
    </location>
</feature>
<evidence type="ECO:0000256" key="2">
    <source>
        <dbReference type="ARBA" id="ARBA00008540"/>
    </source>
</evidence>
<keyword evidence="8 9" id="KW-0472">Membrane</keyword>
<keyword evidence="5 9" id="KW-0812">Transmembrane</keyword>
<comment type="similarity">
    <text evidence="2 9">Belongs to the branched chain amino acid transporter family.</text>
</comment>
<feature type="transmembrane region" description="Helical" evidence="9">
    <location>
        <begin position="230"/>
        <end position="249"/>
    </location>
</feature>
<feature type="transmembrane region" description="Helical" evidence="9">
    <location>
        <begin position="153"/>
        <end position="178"/>
    </location>
</feature>
<comment type="subcellular location">
    <subcellularLocation>
        <location evidence="1 9">Cell membrane</location>
        <topology evidence="1 9">Multi-pass membrane protein</topology>
    </subcellularLocation>
</comment>
<dbReference type="RefSeq" id="WP_313793103.1">
    <property type="nucleotide sequence ID" value="NZ_CP102453.1"/>
</dbReference>
<feature type="transmembrane region" description="Helical" evidence="9">
    <location>
        <begin position="120"/>
        <end position="141"/>
    </location>
</feature>
<feature type="transmembrane region" description="Helical" evidence="9">
    <location>
        <begin position="78"/>
        <end position="100"/>
    </location>
</feature>
<feature type="transmembrane region" description="Helical" evidence="9">
    <location>
        <begin position="286"/>
        <end position="311"/>
    </location>
</feature>
<evidence type="ECO:0000256" key="5">
    <source>
        <dbReference type="ARBA" id="ARBA00022692"/>
    </source>
</evidence>
<dbReference type="Pfam" id="PF05525">
    <property type="entry name" value="Branch_AA_trans"/>
    <property type="match status" value="1"/>
</dbReference>
<dbReference type="PANTHER" id="PTHR30588:SF0">
    <property type="entry name" value="BRANCHED-CHAIN AMINO ACID PERMEASE BRNQ"/>
    <property type="match status" value="1"/>
</dbReference>